<reference evidence="1 2" key="1">
    <citation type="submission" date="2018-04" db="EMBL/GenBank/DDBJ databases">
        <title>Acinetobacter junii Genome sequencing and assembly.</title>
        <authorList>
            <person name="Su J."/>
            <person name="Rensing C."/>
            <person name="Mazhar H.S."/>
        </authorList>
    </citation>
    <scope>NUCLEOTIDE SEQUENCE [LARGE SCALE GENOMIC DNA]</scope>
    <source>
        <strain evidence="1 2">SC22</strain>
    </source>
</reference>
<proteinExistence type="predicted"/>
<accession>A0A365PL61</accession>
<name>A0A365PL61_ACIJU</name>
<sequence>MTEPKYIYKLNSVIKQLKDEDLVPALFLMEMDKEFNTFYGFNRELDKILMRNFNQIINSSKELNEIRKTILNYYSTQDQKYIDDFTREVEDLNFQLPNRGKDILKYQSNPRLLAFALNYYNVKFRYEDNIINKINNPFYKFLFIIYCHPIYSQRTTDLNRIEDRFSGIINSHPIHFQKNDTIDFYIWAKNYMDDNDKYDSKVYTPITNEEYRTTVNIIFDKLFDENKDIYAALKEKLSNAWYQKKYRQKNKGKKAHHYVLQKNTLIALESLASKRKLTHEKIIENLINEHYVKECADPNSGDSLY</sequence>
<gene>
    <name evidence="1" type="ORF">DC346_03945</name>
</gene>
<dbReference type="Proteomes" id="UP000253688">
    <property type="component" value="Unassembled WGS sequence"/>
</dbReference>
<evidence type="ECO:0000313" key="2">
    <source>
        <dbReference type="Proteomes" id="UP000253688"/>
    </source>
</evidence>
<dbReference type="EMBL" id="QEWH01000021">
    <property type="protein sequence ID" value="RBA49136.1"/>
    <property type="molecule type" value="Genomic_DNA"/>
</dbReference>
<evidence type="ECO:0000313" key="1">
    <source>
        <dbReference type="EMBL" id="RBA49136.1"/>
    </source>
</evidence>
<comment type="caution">
    <text evidence="1">The sequence shown here is derived from an EMBL/GenBank/DDBJ whole genome shotgun (WGS) entry which is preliminary data.</text>
</comment>
<protein>
    <submittedName>
        <fullName evidence="1">Uncharacterized protein</fullName>
    </submittedName>
</protein>
<dbReference type="AlphaFoldDB" id="A0A365PL61"/>
<organism evidence="1 2">
    <name type="scientific">Acinetobacter junii</name>
    <dbReference type="NCBI Taxonomy" id="40215"/>
    <lineage>
        <taxon>Bacteria</taxon>
        <taxon>Pseudomonadati</taxon>
        <taxon>Pseudomonadota</taxon>
        <taxon>Gammaproteobacteria</taxon>
        <taxon>Moraxellales</taxon>
        <taxon>Moraxellaceae</taxon>
        <taxon>Acinetobacter</taxon>
    </lineage>
</organism>
<dbReference type="RefSeq" id="WP_112987391.1">
    <property type="nucleotide sequence ID" value="NZ_CP099548.1"/>
</dbReference>